<dbReference type="GeneID" id="63766389"/>
<feature type="compositionally biased region" description="Acidic residues" evidence="1">
    <location>
        <begin position="54"/>
        <end position="70"/>
    </location>
</feature>
<reference evidence="3" key="1">
    <citation type="journal article" date="2017" name="Genome Biol.">
        <title>Comparative genomics reveals high biological diversity and specific adaptations in the industrially and medically important fungal genus Aspergillus.</title>
        <authorList>
            <person name="de Vries R.P."/>
            <person name="Riley R."/>
            <person name="Wiebenga A."/>
            <person name="Aguilar-Osorio G."/>
            <person name="Amillis S."/>
            <person name="Uchima C.A."/>
            <person name="Anderluh G."/>
            <person name="Asadollahi M."/>
            <person name="Askin M."/>
            <person name="Barry K."/>
            <person name="Battaglia E."/>
            <person name="Bayram O."/>
            <person name="Benocci T."/>
            <person name="Braus-Stromeyer S.A."/>
            <person name="Caldana C."/>
            <person name="Canovas D."/>
            <person name="Cerqueira G.C."/>
            <person name="Chen F."/>
            <person name="Chen W."/>
            <person name="Choi C."/>
            <person name="Clum A."/>
            <person name="Dos Santos R.A."/>
            <person name="Damasio A.R."/>
            <person name="Diallinas G."/>
            <person name="Emri T."/>
            <person name="Fekete E."/>
            <person name="Flipphi M."/>
            <person name="Freyberg S."/>
            <person name="Gallo A."/>
            <person name="Gournas C."/>
            <person name="Habgood R."/>
            <person name="Hainaut M."/>
            <person name="Harispe M.L."/>
            <person name="Henrissat B."/>
            <person name="Hilden K.S."/>
            <person name="Hope R."/>
            <person name="Hossain A."/>
            <person name="Karabika E."/>
            <person name="Karaffa L."/>
            <person name="Karanyi Z."/>
            <person name="Krasevec N."/>
            <person name="Kuo A."/>
            <person name="Kusch H."/>
            <person name="LaButti K."/>
            <person name="Lagendijk E.L."/>
            <person name="Lapidus A."/>
            <person name="Levasseur A."/>
            <person name="Lindquist E."/>
            <person name="Lipzen A."/>
            <person name="Logrieco A.F."/>
            <person name="MacCabe A."/>
            <person name="Maekelae M.R."/>
            <person name="Malavazi I."/>
            <person name="Melin P."/>
            <person name="Meyer V."/>
            <person name="Mielnichuk N."/>
            <person name="Miskei M."/>
            <person name="Molnar A.P."/>
            <person name="Mule G."/>
            <person name="Ngan C.Y."/>
            <person name="Orejas M."/>
            <person name="Orosz E."/>
            <person name="Ouedraogo J.P."/>
            <person name="Overkamp K.M."/>
            <person name="Park H.-S."/>
            <person name="Perrone G."/>
            <person name="Piumi F."/>
            <person name="Punt P.J."/>
            <person name="Ram A.F."/>
            <person name="Ramon A."/>
            <person name="Rauscher S."/>
            <person name="Record E."/>
            <person name="Riano-Pachon D.M."/>
            <person name="Robert V."/>
            <person name="Roehrig J."/>
            <person name="Ruller R."/>
            <person name="Salamov A."/>
            <person name="Salih N.S."/>
            <person name="Samson R.A."/>
            <person name="Sandor E."/>
            <person name="Sanguinetti M."/>
            <person name="Schuetze T."/>
            <person name="Sepcic K."/>
            <person name="Shelest E."/>
            <person name="Sherlock G."/>
            <person name="Sophianopoulou V."/>
            <person name="Squina F.M."/>
            <person name="Sun H."/>
            <person name="Susca A."/>
            <person name="Todd R.B."/>
            <person name="Tsang A."/>
            <person name="Unkles S.E."/>
            <person name="van de Wiele N."/>
            <person name="van Rossen-Uffink D."/>
            <person name="Oliveira J.V."/>
            <person name="Vesth T.C."/>
            <person name="Visser J."/>
            <person name="Yu J.-H."/>
            <person name="Zhou M."/>
            <person name="Andersen M.R."/>
            <person name="Archer D.B."/>
            <person name="Baker S.E."/>
            <person name="Benoit I."/>
            <person name="Brakhage A.A."/>
            <person name="Braus G.H."/>
            <person name="Fischer R."/>
            <person name="Frisvad J.C."/>
            <person name="Goldman G.H."/>
            <person name="Houbraken J."/>
            <person name="Oakley B."/>
            <person name="Pocsi I."/>
            <person name="Scazzocchio C."/>
            <person name="Seiboth B."/>
            <person name="vanKuyk P.A."/>
            <person name="Wortman J."/>
            <person name="Dyer P.S."/>
            <person name="Grigoriev I.V."/>
        </authorList>
    </citation>
    <scope>NUCLEOTIDE SEQUENCE [LARGE SCALE GENOMIC DNA]</scope>
    <source>
        <strain evidence="3">CBS 593.65</strain>
    </source>
</reference>
<dbReference type="STRING" id="1036612.A0A1L9TT38"/>
<name>A0A1L9TT38_9EURO</name>
<dbReference type="RefSeq" id="XP_040706378.1">
    <property type="nucleotide sequence ID" value="XM_040850316.1"/>
</dbReference>
<keyword evidence="3" id="KW-1185">Reference proteome</keyword>
<dbReference type="OrthoDB" id="3508765at2759"/>
<dbReference type="AlphaFoldDB" id="A0A1L9TT38"/>
<feature type="region of interest" description="Disordered" evidence="1">
    <location>
        <begin position="54"/>
        <end position="73"/>
    </location>
</feature>
<proteinExistence type="predicted"/>
<evidence type="ECO:0000256" key="1">
    <source>
        <dbReference type="SAM" id="MobiDB-lite"/>
    </source>
</evidence>
<dbReference type="EMBL" id="KV878583">
    <property type="protein sequence ID" value="OJJ62572.1"/>
    <property type="molecule type" value="Genomic_DNA"/>
</dbReference>
<organism evidence="2 3">
    <name type="scientific">Aspergillus sydowii CBS 593.65</name>
    <dbReference type="NCBI Taxonomy" id="1036612"/>
    <lineage>
        <taxon>Eukaryota</taxon>
        <taxon>Fungi</taxon>
        <taxon>Dikarya</taxon>
        <taxon>Ascomycota</taxon>
        <taxon>Pezizomycotina</taxon>
        <taxon>Eurotiomycetes</taxon>
        <taxon>Eurotiomycetidae</taxon>
        <taxon>Eurotiales</taxon>
        <taxon>Aspergillaceae</taxon>
        <taxon>Aspergillus</taxon>
        <taxon>Aspergillus subgen. Nidulantes</taxon>
    </lineage>
</organism>
<gene>
    <name evidence="2" type="ORF">ASPSYDRAFT_656317</name>
</gene>
<sequence length="181" mass="21416">MQWGRTRLLLKMRDIFAGMDVERVLEVFPEWITNYPWGKDEWCERRLREMIEEEKEEEEEEEAMKEEGEEGVVRRRREQELDTAFLCERYWVYHAACVKAHAFVEDAEAQVTGQVLHVFLDDCGRVVRQERTASNDVSSYDGTWFEGNWKEGFVYPGDLGEACRVGGVRDFRTGELKRILH</sequence>
<accession>A0A1L9TT38</accession>
<evidence type="ECO:0000313" key="3">
    <source>
        <dbReference type="Proteomes" id="UP000184356"/>
    </source>
</evidence>
<protein>
    <submittedName>
        <fullName evidence="2">Uncharacterized protein</fullName>
    </submittedName>
</protein>
<dbReference type="VEuPathDB" id="FungiDB:ASPSYDRAFT_656317"/>
<evidence type="ECO:0000313" key="2">
    <source>
        <dbReference type="EMBL" id="OJJ62572.1"/>
    </source>
</evidence>
<dbReference type="Proteomes" id="UP000184356">
    <property type="component" value="Unassembled WGS sequence"/>
</dbReference>